<reference evidence="10 11" key="1">
    <citation type="journal article" date="2015" name="Genome Biol. Evol.">
        <title>Phylogenomic analyses indicate that early fungi evolved digesting cell walls of algal ancestors of land plants.</title>
        <authorList>
            <person name="Chang Y."/>
            <person name="Wang S."/>
            <person name="Sekimoto S."/>
            <person name="Aerts A.L."/>
            <person name="Choi C."/>
            <person name="Clum A."/>
            <person name="LaButti K.M."/>
            <person name="Lindquist E.A."/>
            <person name="Yee Ngan C."/>
            <person name="Ohm R.A."/>
            <person name="Salamov A.A."/>
            <person name="Grigoriev I.V."/>
            <person name="Spatafora J.W."/>
            <person name="Berbee M.L."/>
        </authorList>
    </citation>
    <scope>NUCLEOTIDE SEQUENCE [LARGE SCALE GENOMIC DNA]</scope>
    <source>
        <strain evidence="10 11">NRRL 28638</strain>
    </source>
</reference>
<dbReference type="OrthoDB" id="4062651at2759"/>
<evidence type="ECO:0000256" key="7">
    <source>
        <dbReference type="RuleBase" id="RU000304"/>
    </source>
</evidence>
<dbReference type="GO" id="GO:0005737">
    <property type="term" value="C:cytoplasm"/>
    <property type="evidence" value="ECO:0007669"/>
    <property type="project" value="TreeGrafter"/>
</dbReference>
<keyword evidence="2 6" id="KW-0547">Nucleotide-binding</keyword>
<gene>
    <name evidence="10" type="ORF">CONCODRAFT_79892</name>
</gene>
<evidence type="ECO:0000256" key="4">
    <source>
        <dbReference type="ARBA" id="ARBA00022840"/>
    </source>
</evidence>
<evidence type="ECO:0000313" key="10">
    <source>
        <dbReference type="EMBL" id="KXN68139.1"/>
    </source>
</evidence>
<sequence length="463" mass="51142">MSFHTWSPVTPKDTSERRNFLDLSGDLTEYFHPSGLNSMFFSTSPTATSPSDDERSPLSPLPLKSKSKNDIFNSSATPSPAPPPKLNIQIVSPTKPNKPNVTIKPIKASPLTISKQKLNKFTPKILPVQSYLNLAETVPLEVSFDRKNRIGEGRGSQVYKGTLHVKNTMCVVKKILNNDEAITSAKAEVAVLHRVRQNGQHSNIMKLLGVQLGNNNCYELSTKSLGNVDSLPVSVSNTHTIQSLVLPMYSMGTLMEYIQNHNDTVGLTQWTKWAQQSANALSFLHSNHIIHHDIKPHNMFITSDLDIVIGDFGDSILLPETDEDPTLIDGLGRGTLPYSAPELLHFPFQPYSYPIDVYSLGVSLWVIGILGTDPFASIKNSVELTVLIRGGQFFNYHNNSAKGQALKFLNGEPVPYSIVSLMEDMLDSDSLRRPSAKQLATRLDRFKGMGANHLLLDVSPNGR</sequence>
<feature type="domain" description="Protein kinase" evidence="9">
    <location>
        <begin position="144"/>
        <end position="456"/>
    </location>
</feature>
<dbReference type="InterPro" id="IPR050339">
    <property type="entry name" value="CC_SR_Kinase"/>
</dbReference>
<dbReference type="Pfam" id="PF00069">
    <property type="entry name" value="Pkinase"/>
    <property type="match status" value="1"/>
</dbReference>
<dbReference type="OMA" id="PENWSHH"/>
<protein>
    <submittedName>
        <fullName evidence="10">Kinase-like protein</fullName>
    </submittedName>
</protein>
<dbReference type="GO" id="GO:0110031">
    <property type="term" value="P:negative regulation of G2/MI transition of meiotic cell cycle"/>
    <property type="evidence" value="ECO:0007669"/>
    <property type="project" value="TreeGrafter"/>
</dbReference>
<feature type="region of interest" description="Disordered" evidence="8">
    <location>
        <begin position="42"/>
        <end position="85"/>
    </location>
</feature>
<dbReference type="PROSITE" id="PS50011">
    <property type="entry name" value="PROTEIN_KINASE_DOM"/>
    <property type="match status" value="1"/>
</dbReference>
<dbReference type="Proteomes" id="UP000070444">
    <property type="component" value="Unassembled WGS sequence"/>
</dbReference>
<evidence type="ECO:0000256" key="1">
    <source>
        <dbReference type="ARBA" id="ARBA00022679"/>
    </source>
</evidence>
<dbReference type="EMBL" id="KQ964593">
    <property type="protein sequence ID" value="KXN68139.1"/>
    <property type="molecule type" value="Genomic_DNA"/>
</dbReference>
<dbReference type="SUPFAM" id="SSF56112">
    <property type="entry name" value="Protein kinase-like (PK-like)"/>
    <property type="match status" value="1"/>
</dbReference>
<dbReference type="SMART" id="SM00220">
    <property type="entry name" value="S_TKc"/>
    <property type="match status" value="1"/>
</dbReference>
<dbReference type="GO" id="GO:0004674">
    <property type="term" value="F:protein serine/threonine kinase activity"/>
    <property type="evidence" value="ECO:0007669"/>
    <property type="project" value="UniProtKB-KW"/>
</dbReference>
<dbReference type="Gene3D" id="1.10.510.10">
    <property type="entry name" value="Transferase(Phosphotransferase) domain 1"/>
    <property type="match status" value="1"/>
</dbReference>
<dbReference type="STRING" id="796925.A0A137NZW1"/>
<dbReference type="PANTHER" id="PTHR11042">
    <property type="entry name" value="EUKARYOTIC TRANSLATION INITIATION FACTOR 2-ALPHA KINASE EIF2-ALPHA KINASE -RELATED"/>
    <property type="match status" value="1"/>
</dbReference>
<feature type="binding site" evidence="6">
    <location>
        <position position="174"/>
    </location>
    <ligand>
        <name>ATP</name>
        <dbReference type="ChEBI" id="CHEBI:30616"/>
    </ligand>
</feature>
<dbReference type="PROSITE" id="PS00107">
    <property type="entry name" value="PROTEIN_KINASE_ATP"/>
    <property type="match status" value="1"/>
</dbReference>
<keyword evidence="7" id="KW-0723">Serine/threonine-protein kinase</keyword>
<proteinExistence type="inferred from homology"/>
<dbReference type="AlphaFoldDB" id="A0A137NZW1"/>
<dbReference type="GO" id="GO:0005524">
    <property type="term" value="F:ATP binding"/>
    <property type="evidence" value="ECO:0007669"/>
    <property type="project" value="UniProtKB-UniRule"/>
</dbReference>
<dbReference type="PROSITE" id="PS00108">
    <property type="entry name" value="PROTEIN_KINASE_ST"/>
    <property type="match status" value="1"/>
</dbReference>
<comment type="similarity">
    <text evidence="5">Belongs to the protein kinase superfamily. Ser/Thr protein kinase family. GCN2 subfamily.</text>
</comment>
<dbReference type="GO" id="GO:0005634">
    <property type="term" value="C:nucleus"/>
    <property type="evidence" value="ECO:0007669"/>
    <property type="project" value="TreeGrafter"/>
</dbReference>
<accession>A0A137NZW1</accession>
<dbReference type="InterPro" id="IPR008271">
    <property type="entry name" value="Ser/Thr_kinase_AS"/>
</dbReference>
<dbReference type="InterPro" id="IPR011009">
    <property type="entry name" value="Kinase-like_dom_sf"/>
</dbReference>
<name>A0A137NZW1_CONC2</name>
<evidence type="ECO:0000256" key="6">
    <source>
        <dbReference type="PROSITE-ProRule" id="PRU10141"/>
    </source>
</evidence>
<keyword evidence="3 10" id="KW-0418">Kinase</keyword>
<keyword evidence="4 6" id="KW-0067">ATP-binding</keyword>
<dbReference type="Gene3D" id="3.30.200.20">
    <property type="entry name" value="Phosphorylase Kinase, domain 1"/>
    <property type="match status" value="1"/>
</dbReference>
<keyword evidence="1" id="KW-0808">Transferase</keyword>
<evidence type="ECO:0000256" key="8">
    <source>
        <dbReference type="SAM" id="MobiDB-lite"/>
    </source>
</evidence>
<evidence type="ECO:0000313" key="11">
    <source>
        <dbReference type="Proteomes" id="UP000070444"/>
    </source>
</evidence>
<dbReference type="GO" id="GO:0004713">
    <property type="term" value="F:protein tyrosine kinase activity"/>
    <property type="evidence" value="ECO:0007669"/>
    <property type="project" value="TreeGrafter"/>
</dbReference>
<dbReference type="PANTHER" id="PTHR11042:SF190">
    <property type="entry name" value="MITOSIS INHIBITOR PROTEIN KINASE MIK1"/>
    <property type="match status" value="1"/>
</dbReference>
<evidence type="ECO:0000256" key="3">
    <source>
        <dbReference type="ARBA" id="ARBA00022777"/>
    </source>
</evidence>
<organism evidence="10 11">
    <name type="scientific">Conidiobolus coronatus (strain ATCC 28846 / CBS 209.66 / NRRL 28638)</name>
    <name type="common">Delacroixia coronata</name>
    <dbReference type="NCBI Taxonomy" id="796925"/>
    <lineage>
        <taxon>Eukaryota</taxon>
        <taxon>Fungi</taxon>
        <taxon>Fungi incertae sedis</taxon>
        <taxon>Zoopagomycota</taxon>
        <taxon>Entomophthoromycotina</taxon>
        <taxon>Entomophthoromycetes</taxon>
        <taxon>Entomophthorales</taxon>
        <taxon>Ancylistaceae</taxon>
        <taxon>Conidiobolus</taxon>
    </lineage>
</organism>
<evidence type="ECO:0000256" key="2">
    <source>
        <dbReference type="ARBA" id="ARBA00022741"/>
    </source>
</evidence>
<keyword evidence="11" id="KW-1185">Reference proteome</keyword>
<evidence type="ECO:0000259" key="9">
    <source>
        <dbReference type="PROSITE" id="PS50011"/>
    </source>
</evidence>
<dbReference type="InterPro" id="IPR017441">
    <property type="entry name" value="Protein_kinase_ATP_BS"/>
</dbReference>
<dbReference type="InterPro" id="IPR000719">
    <property type="entry name" value="Prot_kinase_dom"/>
</dbReference>
<evidence type="ECO:0000256" key="5">
    <source>
        <dbReference type="ARBA" id="ARBA00037982"/>
    </source>
</evidence>